<evidence type="ECO:0000256" key="1">
    <source>
        <dbReference type="ARBA" id="ARBA00022475"/>
    </source>
</evidence>
<keyword evidence="3 10" id="KW-0328">Glycosyltransferase</keyword>
<dbReference type="HOGENOM" id="CLU_037404_2_1_7"/>
<feature type="binding site" evidence="10">
    <location>
        <begin position="13"/>
        <end position="15"/>
    </location>
    <ligand>
        <name>UDP-N-acetyl-alpha-D-glucosamine</name>
        <dbReference type="ChEBI" id="CHEBI:57705"/>
    </ligand>
</feature>
<keyword evidence="10" id="KW-0997">Cell inner membrane</keyword>
<dbReference type="KEGG" id="dak:DaAHT2_1481"/>
<dbReference type="GO" id="GO:0005975">
    <property type="term" value="P:carbohydrate metabolic process"/>
    <property type="evidence" value="ECO:0007669"/>
    <property type="project" value="InterPro"/>
</dbReference>
<feature type="binding site" evidence="10">
    <location>
        <position position="127"/>
    </location>
    <ligand>
        <name>UDP-N-acetyl-alpha-D-glucosamine</name>
        <dbReference type="ChEBI" id="CHEBI:57705"/>
    </ligand>
</feature>
<evidence type="ECO:0000256" key="4">
    <source>
        <dbReference type="ARBA" id="ARBA00022679"/>
    </source>
</evidence>
<dbReference type="STRING" id="589865.DaAHT2_1481"/>
<dbReference type="PANTHER" id="PTHR21015:SF22">
    <property type="entry name" value="GLYCOSYLTRANSFERASE"/>
    <property type="match status" value="1"/>
</dbReference>
<keyword evidence="1 10" id="KW-1003">Cell membrane</keyword>
<dbReference type="Pfam" id="PF03033">
    <property type="entry name" value="Glyco_transf_28"/>
    <property type="match status" value="1"/>
</dbReference>
<dbReference type="Pfam" id="PF04101">
    <property type="entry name" value="Glyco_tran_28_C"/>
    <property type="match status" value="1"/>
</dbReference>
<comment type="function">
    <text evidence="10">Cell wall formation. Catalyzes the transfer of a GlcNAc subunit on undecaprenyl-pyrophosphoryl-MurNAc-pentapeptide (lipid intermediate I) to form undecaprenyl-pyrophosphoryl-MurNAc-(pentapeptide)GlcNAc (lipid intermediate II).</text>
</comment>
<keyword evidence="5 10" id="KW-0133">Cell shape</keyword>
<dbReference type="GO" id="GO:0071555">
    <property type="term" value="P:cell wall organization"/>
    <property type="evidence" value="ECO:0007669"/>
    <property type="project" value="UniProtKB-KW"/>
</dbReference>
<dbReference type="InterPro" id="IPR004276">
    <property type="entry name" value="GlycoTrans_28_N"/>
</dbReference>
<dbReference type="GO" id="GO:0009252">
    <property type="term" value="P:peptidoglycan biosynthetic process"/>
    <property type="evidence" value="ECO:0007669"/>
    <property type="project" value="UniProtKB-UniRule"/>
</dbReference>
<keyword evidence="9 10" id="KW-0961">Cell wall biogenesis/degradation</keyword>
<accession>D6Z3Q1</accession>
<dbReference type="Proteomes" id="UP000001508">
    <property type="component" value="Chromosome"/>
</dbReference>
<dbReference type="InterPro" id="IPR006009">
    <property type="entry name" value="GlcNAc_MurG"/>
</dbReference>
<dbReference type="EMBL" id="CP001940">
    <property type="protein sequence ID" value="ADH86176.1"/>
    <property type="molecule type" value="Genomic_DNA"/>
</dbReference>
<dbReference type="GO" id="GO:0005886">
    <property type="term" value="C:plasma membrane"/>
    <property type="evidence" value="ECO:0007669"/>
    <property type="project" value="UniProtKB-SubCell"/>
</dbReference>
<dbReference type="SUPFAM" id="SSF53756">
    <property type="entry name" value="UDP-Glycosyltransferase/glycogen phosphorylase"/>
    <property type="match status" value="1"/>
</dbReference>
<evidence type="ECO:0000256" key="7">
    <source>
        <dbReference type="ARBA" id="ARBA00023136"/>
    </source>
</evidence>
<dbReference type="eggNOG" id="COG0707">
    <property type="taxonomic scope" value="Bacteria"/>
</dbReference>
<evidence type="ECO:0000259" key="12">
    <source>
        <dbReference type="Pfam" id="PF04101"/>
    </source>
</evidence>
<organism evidence="13 14">
    <name type="scientific">Desulfurivibrio alkaliphilus (strain DSM 19089 / UNIQEM U267 / AHT2)</name>
    <dbReference type="NCBI Taxonomy" id="589865"/>
    <lineage>
        <taxon>Bacteria</taxon>
        <taxon>Pseudomonadati</taxon>
        <taxon>Thermodesulfobacteriota</taxon>
        <taxon>Desulfobulbia</taxon>
        <taxon>Desulfobulbales</taxon>
        <taxon>Desulfobulbaceae</taxon>
        <taxon>Desulfurivibrio</taxon>
    </lineage>
</organism>
<comment type="pathway">
    <text evidence="10">Cell wall biogenesis; peptidoglycan biosynthesis.</text>
</comment>
<evidence type="ECO:0000256" key="10">
    <source>
        <dbReference type="HAMAP-Rule" id="MF_00033"/>
    </source>
</evidence>
<dbReference type="InterPro" id="IPR007235">
    <property type="entry name" value="Glyco_trans_28_C"/>
</dbReference>
<dbReference type="FunCoup" id="D6Z3Q1">
    <property type="interactions" value="282"/>
</dbReference>
<keyword evidence="8 10" id="KW-0131">Cell cycle</keyword>
<keyword evidence="7 10" id="KW-0472">Membrane</keyword>
<comment type="subcellular location">
    <subcellularLocation>
        <location evidence="10">Cell inner membrane</location>
        <topology evidence="10">Peripheral membrane protein</topology>
        <orientation evidence="10">Cytoplasmic side</orientation>
    </subcellularLocation>
</comment>
<proteinExistence type="inferred from homology"/>
<evidence type="ECO:0000256" key="6">
    <source>
        <dbReference type="ARBA" id="ARBA00022984"/>
    </source>
</evidence>
<keyword evidence="6 10" id="KW-0573">Peptidoglycan synthesis</keyword>
<dbReference type="InParanoid" id="D6Z3Q1"/>
<evidence type="ECO:0000259" key="11">
    <source>
        <dbReference type="Pfam" id="PF03033"/>
    </source>
</evidence>
<dbReference type="AlphaFoldDB" id="D6Z3Q1"/>
<dbReference type="PANTHER" id="PTHR21015">
    <property type="entry name" value="UDP-N-ACETYLGLUCOSAMINE--N-ACETYLMURAMYL-(PENTAPEPTIDE) PYROPHOSPHORYL-UNDECAPRENOL N-ACETYLGLUCOSAMINE TRANSFERASE 1"/>
    <property type="match status" value="1"/>
</dbReference>
<dbReference type="HAMAP" id="MF_00033">
    <property type="entry name" value="MurG"/>
    <property type="match status" value="1"/>
</dbReference>
<evidence type="ECO:0000256" key="3">
    <source>
        <dbReference type="ARBA" id="ARBA00022676"/>
    </source>
</evidence>
<sequence>MRAFRLVITGGGTGGHLFPGIAVADELLARYPGSEVLFIGTGRDIERRALTGKPYRQATLTGSGLKGISWPGRLASLARIPVGFWQALGLLREFKPHLVLGVGGYVTGPVLLAARMLRVPACIHEQNSVPGLTNRLLGRFVHRVFLALPDQRGHFPAARASLVGNPLRRELLAAAESAGDAGGGREDQRPRLLVLGGSLGAHRVNLLMVEAATLLAAQGIHPAIRHQTGRQDRAMVAERYRQAGIEAQVEDFVDDMAAAYLAADLVVSRAGATTLAELALFGKASLLIPYPYAADDHQRLNAEIMVGQGAARLRLEKDLSPRELAGQIRELLADSTLREEMARQARALARPQAAAEIIAQGLALGGVKSVS</sequence>
<feature type="binding site" evidence="10">
    <location>
        <position position="198"/>
    </location>
    <ligand>
        <name>UDP-N-acetyl-alpha-D-glucosamine</name>
        <dbReference type="ChEBI" id="CHEBI:57705"/>
    </ligand>
</feature>
<dbReference type="EC" id="2.4.1.227" evidence="10"/>
<feature type="binding site" evidence="10">
    <location>
        <position position="168"/>
    </location>
    <ligand>
        <name>UDP-N-acetyl-alpha-D-glucosamine</name>
        <dbReference type="ChEBI" id="CHEBI:57705"/>
    </ligand>
</feature>
<dbReference type="Gene3D" id="3.40.50.2000">
    <property type="entry name" value="Glycogen Phosphorylase B"/>
    <property type="match status" value="2"/>
</dbReference>
<comment type="catalytic activity">
    <reaction evidence="10">
        <text>di-trans,octa-cis-undecaprenyl diphospho-N-acetyl-alpha-D-muramoyl-L-alanyl-D-glutamyl-meso-2,6-diaminopimeloyl-D-alanyl-D-alanine + UDP-N-acetyl-alpha-D-glucosamine = di-trans,octa-cis-undecaprenyl diphospho-[N-acetyl-alpha-D-glucosaminyl-(1-&gt;4)]-N-acetyl-alpha-D-muramoyl-L-alanyl-D-glutamyl-meso-2,6-diaminopimeloyl-D-alanyl-D-alanine + UDP + H(+)</text>
        <dbReference type="Rhea" id="RHEA:31227"/>
        <dbReference type="ChEBI" id="CHEBI:15378"/>
        <dbReference type="ChEBI" id="CHEBI:57705"/>
        <dbReference type="ChEBI" id="CHEBI:58223"/>
        <dbReference type="ChEBI" id="CHEBI:61387"/>
        <dbReference type="ChEBI" id="CHEBI:61388"/>
        <dbReference type="EC" id="2.4.1.227"/>
    </reaction>
</comment>
<evidence type="ECO:0000256" key="5">
    <source>
        <dbReference type="ARBA" id="ARBA00022960"/>
    </source>
</evidence>
<dbReference type="RefSeq" id="WP_013163703.1">
    <property type="nucleotide sequence ID" value="NC_014216.1"/>
</dbReference>
<comment type="similarity">
    <text evidence="10">Belongs to the glycosyltransferase 28 family. MurG subfamily.</text>
</comment>
<evidence type="ECO:0000256" key="2">
    <source>
        <dbReference type="ARBA" id="ARBA00022618"/>
    </source>
</evidence>
<dbReference type="CAZy" id="GT28">
    <property type="family name" value="Glycosyltransferase Family 28"/>
</dbReference>
<dbReference type="OrthoDB" id="9808936at2"/>
<feature type="domain" description="Glycosyl transferase family 28 C-terminal" evidence="12">
    <location>
        <begin position="192"/>
        <end position="354"/>
    </location>
</feature>
<dbReference type="GO" id="GO:0050511">
    <property type="term" value="F:undecaprenyldiphospho-muramoylpentapeptide beta-N-acetylglucosaminyltransferase activity"/>
    <property type="evidence" value="ECO:0007669"/>
    <property type="project" value="UniProtKB-UniRule"/>
</dbReference>
<dbReference type="NCBIfam" id="TIGR01133">
    <property type="entry name" value="murG"/>
    <property type="match status" value="1"/>
</dbReference>
<feature type="binding site" evidence="10">
    <location>
        <position position="298"/>
    </location>
    <ligand>
        <name>UDP-N-acetyl-alpha-D-glucosamine</name>
        <dbReference type="ChEBI" id="CHEBI:57705"/>
    </ligand>
</feature>
<dbReference type="GO" id="GO:0008360">
    <property type="term" value="P:regulation of cell shape"/>
    <property type="evidence" value="ECO:0007669"/>
    <property type="project" value="UniProtKB-KW"/>
</dbReference>
<keyword evidence="2 10" id="KW-0132">Cell division</keyword>
<keyword evidence="14" id="KW-1185">Reference proteome</keyword>
<feature type="domain" description="Glycosyltransferase family 28 N-terminal" evidence="11">
    <location>
        <begin position="7"/>
        <end position="145"/>
    </location>
</feature>
<evidence type="ECO:0000313" key="13">
    <source>
        <dbReference type="EMBL" id="ADH86176.1"/>
    </source>
</evidence>
<keyword evidence="4 10" id="KW-0808">Transferase</keyword>
<dbReference type="GO" id="GO:0051991">
    <property type="term" value="F:UDP-N-acetyl-D-glucosamine:N-acetylmuramoyl-L-alanyl-D-glutamyl-meso-2,6-diaminopimelyl-D-alanyl-D-alanine-diphosphoundecaprenol 4-beta-N-acetylglucosaminlytransferase activity"/>
    <property type="evidence" value="ECO:0007669"/>
    <property type="project" value="RHEA"/>
</dbReference>
<evidence type="ECO:0000256" key="8">
    <source>
        <dbReference type="ARBA" id="ARBA00023306"/>
    </source>
</evidence>
<dbReference type="UniPathway" id="UPA00219"/>
<name>D6Z3Q1_DESAT</name>
<dbReference type="CDD" id="cd03785">
    <property type="entry name" value="GT28_MurG"/>
    <property type="match status" value="1"/>
</dbReference>
<dbReference type="GO" id="GO:0051301">
    <property type="term" value="P:cell division"/>
    <property type="evidence" value="ECO:0007669"/>
    <property type="project" value="UniProtKB-KW"/>
</dbReference>
<reference evidence="14" key="1">
    <citation type="submission" date="2010-02" db="EMBL/GenBank/DDBJ databases">
        <title>Complete sequence of Desulfurivibrio alkaliphilus AHT2.</title>
        <authorList>
            <consortium name="US DOE Joint Genome Institute"/>
            <person name="Pitluck S."/>
            <person name="Chertkov O."/>
            <person name="Detter J.C."/>
            <person name="Han C."/>
            <person name="Tapia R."/>
            <person name="Larimer F."/>
            <person name="Land M."/>
            <person name="Hauser L."/>
            <person name="Kyrpides N."/>
            <person name="Mikhailova N."/>
            <person name="Sorokin D.Y."/>
            <person name="Muyzer G."/>
            <person name="Woyke T."/>
        </authorList>
    </citation>
    <scope>NUCLEOTIDE SEQUENCE [LARGE SCALE GENOMIC DNA]</scope>
    <source>
        <strain evidence="14">DSM 19089 / UNIQEM U267 / AHT2</strain>
    </source>
</reference>
<comment type="caution">
    <text evidence="10">Lacks conserved residue(s) required for the propagation of feature annotation.</text>
</comment>
<evidence type="ECO:0000256" key="9">
    <source>
        <dbReference type="ARBA" id="ARBA00023316"/>
    </source>
</evidence>
<protein>
    <recommendedName>
        <fullName evidence="10">UDP-N-acetylglucosamine--N-acetylmuramyl-(pentapeptide) pyrophosphoryl-undecaprenol N-acetylglucosamine transferase</fullName>
        <ecNumber evidence="10">2.4.1.227</ecNumber>
    </recommendedName>
    <alternativeName>
        <fullName evidence="10">Undecaprenyl-PP-MurNAc-pentapeptide-UDPGlcNAc GlcNAc transferase</fullName>
    </alternativeName>
</protein>
<evidence type="ECO:0000313" key="14">
    <source>
        <dbReference type="Proteomes" id="UP000001508"/>
    </source>
</evidence>
<gene>
    <name evidence="10" type="primary">murG</name>
    <name evidence="13" type="ordered locus">DaAHT2_1481</name>
</gene>